<reference evidence="1 2" key="1">
    <citation type="submission" date="2020-02" db="EMBL/GenBank/DDBJ databases">
        <authorList>
            <person name="Zheng R.K."/>
            <person name="Sun C.M."/>
        </authorList>
    </citation>
    <scope>NUCLEOTIDE SEQUENCE [LARGE SCALE GENOMIC DNA]</scope>
    <source>
        <strain evidence="2">rifampicinis</strain>
    </source>
</reference>
<dbReference type="Proteomes" id="UP000594468">
    <property type="component" value="Chromosome"/>
</dbReference>
<dbReference type="KEGG" id="pmet:G4Y79_21875"/>
<gene>
    <name evidence="1" type="ORF">G4Y79_21875</name>
</gene>
<protein>
    <submittedName>
        <fullName evidence="1">Uncharacterized protein</fullName>
    </submittedName>
</protein>
<sequence length="153" mass="17061">MEYGHCPKCNAQALYSSASAPVGRLNRIHRAGIVTYVVCSECGYTEGYLLNPFERDHVRDEWAIVKEVNNETFEKYPVLDVSMQENTCPACGGHNIRQSVNTDALMIAQGLVASLTHYVCLDCGSVERYVLSEGDRDAIAQYWARADRPPART</sequence>
<dbReference type="AlphaFoldDB" id="A0A7S8IE83"/>
<evidence type="ECO:0000313" key="1">
    <source>
        <dbReference type="EMBL" id="QPC82302.1"/>
    </source>
</evidence>
<evidence type="ECO:0000313" key="2">
    <source>
        <dbReference type="Proteomes" id="UP000594468"/>
    </source>
</evidence>
<name>A0A7S8IE83_9CHLR</name>
<organism evidence="1 2">
    <name type="scientific">Phototrophicus methaneseepsis</name>
    <dbReference type="NCBI Taxonomy" id="2710758"/>
    <lineage>
        <taxon>Bacteria</taxon>
        <taxon>Bacillati</taxon>
        <taxon>Chloroflexota</taxon>
        <taxon>Candidatus Thermofontia</taxon>
        <taxon>Phototrophicales</taxon>
        <taxon>Phototrophicaceae</taxon>
        <taxon>Phototrophicus</taxon>
    </lineage>
</organism>
<dbReference type="RefSeq" id="WP_195170371.1">
    <property type="nucleotide sequence ID" value="NZ_CP062983.1"/>
</dbReference>
<keyword evidence="2" id="KW-1185">Reference proteome</keyword>
<accession>A0A7S8IE83</accession>
<dbReference type="EMBL" id="CP062983">
    <property type="protein sequence ID" value="QPC82302.1"/>
    <property type="molecule type" value="Genomic_DNA"/>
</dbReference>
<proteinExistence type="predicted"/>